<keyword evidence="2 5" id="KW-0413">Isomerase</keyword>
<dbReference type="PANTHER" id="PTHR21600">
    <property type="entry name" value="MITOCHONDRIAL RNA PSEUDOURIDINE SYNTHASE"/>
    <property type="match status" value="1"/>
</dbReference>
<evidence type="ECO:0000256" key="2">
    <source>
        <dbReference type="ARBA" id="ARBA00023235"/>
    </source>
</evidence>
<organism evidence="5 6">
    <name type="scientific">Salegentibacter chungangensis</name>
    <dbReference type="NCBI Taxonomy" id="1335724"/>
    <lineage>
        <taxon>Bacteria</taxon>
        <taxon>Pseudomonadati</taxon>
        <taxon>Bacteroidota</taxon>
        <taxon>Flavobacteriia</taxon>
        <taxon>Flavobacteriales</taxon>
        <taxon>Flavobacteriaceae</taxon>
        <taxon>Salegentibacter</taxon>
    </lineage>
</organism>
<dbReference type="InterPro" id="IPR036986">
    <property type="entry name" value="S4_RNA-bd_sf"/>
</dbReference>
<proteinExistence type="inferred from homology"/>
<evidence type="ECO:0000313" key="6">
    <source>
        <dbReference type="Proteomes" id="UP001597131"/>
    </source>
</evidence>
<protein>
    <submittedName>
        <fullName evidence="5">RluA family pseudouridine synthase</fullName>
        <ecNumber evidence="5">5.4.99.-</ecNumber>
    </submittedName>
</protein>
<dbReference type="InterPro" id="IPR020103">
    <property type="entry name" value="PsdUridine_synth_cat_dom_sf"/>
</dbReference>
<name>A0ABW3NMV2_9FLAO</name>
<keyword evidence="3" id="KW-0694">RNA-binding</keyword>
<dbReference type="Gene3D" id="3.30.2350.10">
    <property type="entry name" value="Pseudouridine synthase"/>
    <property type="match status" value="1"/>
</dbReference>
<dbReference type="Pfam" id="PF00849">
    <property type="entry name" value="PseudoU_synth_2"/>
    <property type="match status" value="1"/>
</dbReference>
<dbReference type="PROSITE" id="PS01129">
    <property type="entry name" value="PSI_RLU"/>
    <property type="match status" value="1"/>
</dbReference>
<dbReference type="InterPro" id="IPR006145">
    <property type="entry name" value="PsdUridine_synth_RsuA/RluA"/>
</dbReference>
<dbReference type="EMBL" id="JBHTLI010000001">
    <property type="protein sequence ID" value="MFD1094319.1"/>
    <property type="molecule type" value="Genomic_DNA"/>
</dbReference>
<feature type="domain" description="Pseudouridine synthase RsuA/RluA-like" evidence="4">
    <location>
        <begin position="90"/>
        <end position="227"/>
    </location>
</feature>
<evidence type="ECO:0000256" key="3">
    <source>
        <dbReference type="PROSITE-ProRule" id="PRU00182"/>
    </source>
</evidence>
<dbReference type="PANTHER" id="PTHR21600:SF87">
    <property type="entry name" value="RNA PSEUDOURIDYLATE SYNTHASE DOMAIN-CONTAINING PROTEIN 1"/>
    <property type="match status" value="1"/>
</dbReference>
<dbReference type="Proteomes" id="UP001597131">
    <property type="component" value="Unassembled WGS sequence"/>
</dbReference>
<dbReference type="InterPro" id="IPR050188">
    <property type="entry name" value="RluA_PseudoU_synthase"/>
</dbReference>
<dbReference type="PROSITE" id="PS50889">
    <property type="entry name" value="S4"/>
    <property type="match status" value="1"/>
</dbReference>
<dbReference type="InterPro" id="IPR006224">
    <property type="entry name" value="PsdUridine_synth_RluA-like_CS"/>
</dbReference>
<dbReference type="RefSeq" id="WP_380742061.1">
    <property type="nucleotide sequence ID" value="NZ_JBHTLI010000001.1"/>
</dbReference>
<dbReference type="CDD" id="cd02869">
    <property type="entry name" value="PseudoU_synth_RluA_like"/>
    <property type="match status" value="1"/>
</dbReference>
<keyword evidence="6" id="KW-1185">Reference proteome</keyword>
<accession>A0ABW3NMV2</accession>
<dbReference type="SUPFAM" id="SSF55120">
    <property type="entry name" value="Pseudouridine synthase"/>
    <property type="match status" value="1"/>
</dbReference>
<comment type="caution">
    <text evidence="5">The sequence shown here is derived from an EMBL/GenBank/DDBJ whole genome shotgun (WGS) entry which is preliminary data.</text>
</comment>
<evidence type="ECO:0000313" key="5">
    <source>
        <dbReference type="EMBL" id="MFD1094319.1"/>
    </source>
</evidence>
<dbReference type="EC" id="5.4.99.-" evidence="5"/>
<sequence>MKIIETHIVPATAEKIRLQEYAVSIFKSITTRSGIKKAIKKELILMDGLPAKTSDWIREGQKIELLQPQPASSKHFELKLEILYEDEFLALVNKPAGFPTSGNYFRTVQNALPYNLKASGQIDKLPEPLPAHRLDNPTSGILVCAKTRGALIELQKQFEEKKIQKIYTALVHGTPNKIREITGEIDGKPARTRVELIETYKIGNADFSLIKAFPETGRTHQIRIHLANENHPIVGDKIYGNEETGPFQKKNLFLFSGGISFTHPIKGERLTFELRLPKKFRKLKDLKESP</sequence>
<comment type="similarity">
    <text evidence="1">Belongs to the pseudouridine synthase RluA family.</text>
</comment>
<dbReference type="GO" id="GO:0016853">
    <property type="term" value="F:isomerase activity"/>
    <property type="evidence" value="ECO:0007669"/>
    <property type="project" value="UniProtKB-KW"/>
</dbReference>
<gene>
    <name evidence="5" type="ORF">ACFQ3Q_01030</name>
</gene>
<evidence type="ECO:0000259" key="4">
    <source>
        <dbReference type="Pfam" id="PF00849"/>
    </source>
</evidence>
<dbReference type="Gene3D" id="3.10.290.10">
    <property type="entry name" value="RNA-binding S4 domain"/>
    <property type="match status" value="1"/>
</dbReference>
<evidence type="ECO:0000256" key="1">
    <source>
        <dbReference type="ARBA" id="ARBA00010876"/>
    </source>
</evidence>
<reference evidence="6" key="1">
    <citation type="journal article" date="2019" name="Int. J. Syst. Evol. Microbiol.">
        <title>The Global Catalogue of Microorganisms (GCM) 10K type strain sequencing project: providing services to taxonomists for standard genome sequencing and annotation.</title>
        <authorList>
            <consortium name="The Broad Institute Genomics Platform"/>
            <consortium name="The Broad Institute Genome Sequencing Center for Infectious Disease"/>
            <person name="Wu L."/>
            <person name="Ma J."/>
        </authorList>
    </citation>
    <scope>NUCLEOTIDE SEQUENCE [LARGE SCALE GENOMIC DNA]</scope>
    <source>
        <strain evidence="6">CCUG 64793</strain>
    </source>
</reference>